<evidence type="ECO:0000313" key="1">
    <source>
        <dbReference type="EMBL" id="PRC93527.1"/>
    </source>
</evidence>
<dbReference type="EMBL" id="PUGF01000007">
    <property type="protein sequence ID" value="PRC93527.1"/>
    <property type="molecule type" value="Genomic_DNA"/>
</dbReference>
<gene>
    <name evidence="1" type="ORF">S2091_1914</name>
</gene>
<sequence>MFYSDINNISLMQKNKKNVALAWFYHMYKTKLIRKIMMAAVKQCKLICCKLSTNY</sequence>
<proteinExistence type="predicted"/>
<protein>
    <submittedName>
        <fullName evidence="1">Uncharacterized protein</fullName>
    </submittedName>
</protein>
<name>A0A2S9H0N2_9BURK</name>
<dbReference type="AlphaFoldDB" id="A0A2S9H0N2"/>
<keyword evidence="2" id="KW-1185">Reference proteome</keyword>
<comment type="caution">
    <text evidence="1">The sequence shown here is derived from an EMBL/GenBank/DDBJ whole genome shotgun (WGS) entry which is preliminary data.</text>
</comment>
<dbReference type="Proteomes" id="UP000237839">
    <property type="component" value="Unassembled WGS sequence"/>
</dbReference>
<organism evidence="1 2">
    <name type="scientific">Solimicrobium silvestre</name>
    <dbReference type="NCBI Taxonomy" id="2099400"/>
    <lineage>
        <taxon>Bacteria</taxon>
        <taxon>Pseudomonadati</taxon>
        <taxon>Pseudomonadota</taxon>
        <taxon>Betaproteobacteria</taxon>
        <taxon>Burkholderiales</taxon>
        <taxon>Oxalobacteraceae</taxon>
        <taxon>Solimicrobium</taxon>
    </lineage>
</organism>
<reference evidence="1 2" key="1">
    <citation type="submission" date="2018-02" db="EMBL/GenBank/DDBJ databases">
        <title>Solimicrobium silvestre gen. nov., sp. nov., isolated from alpine forest soil.</title>
        <authorList>
            <person name="Margesin R."/>
            <person name="Albuquerque L."/>
            <person name="Zhang D.-C."/>
            <person name="Froufe H.J.C."/>
            <person name="Severino R."/>
            <person name="Roxo I."/>
            <person name="Egas C."/>
            <person name="Da Costa M.S."/>
        </authorList>
    </citation>
    <scope>NUCLEOTIDE SEQUENCE [LARGE SCALE GENOMIC DNA]</scope>
    <source>
        <strain evidence="1 2">S20-91</strain>
    </source>
</reference>
<accession>A0A2S9H0N2</accession>
<evidence type="ECO:0000313" key="2">
    <source>
        <dbReference type="Proteomes" id="UP000237839"/>
    </source>
</evidence>